<dbReference type="EMBL" id="BAABGY010000004">
    <property type="protein sequence ID" value="GAA4323109.1"/>
    <property type="molecule type" value="Genomic_DNA"/>
</dbReference>
<evidence type="ECO:0000313" key="4">
    <source>
        <dbReference type="EMBL" id="GAA4323109.1"/>
    </source>
</evidence>
<sequence length="571" mass="63731">MRPILLLLLCFSASLVRAQLLIRNTSIIDVEHKKILPPQDVLVQNGVIAAIGKKLPAPAGVEVIDGTSKWLMPGLVDAHVHFFQSGGIYARPDAVDLRKYRSYQQEVDWVHRNMERFLRRYTRAGITTVVDVGSTLPFLKQRDSFRNKWYAPAVFMTGPLLTTWMPDAYRGLGGEEPFFEMKTTDDARRLVRRQLPYKPDFIKIWYIVMGRNTDSAARVHLPLVQAVIDEAHKNNLRVAVHATEQITARLAVESGADFLVHGIEDEPVDASFVQLLKDKGVVLSPTLVVSQGYRDAFGQTYRLSSGHIQHAHPAPLNSVLDFKHLTDTALRERYRVGVARSNAAAQTTDSLLRRNLKRFVDAGVLIATGTDAGNVGTQHVASYYDELEAMRQSGMDLWQLLQASTINGARSVGKGAEFGSVAVGKRADLLLLSRNPLDSLGAWKRIDLVINRGGTIRPDSALTPSPEELADQQLLAYNAHDLEAFLAAYADDVEVYQLNSGKLQMKGKEQMRKGYAFLTKPGTLHCRLMNRMVEGNMVVDHEEIITDKGTFYGLAIYEIRGDKIAKVWFPD</sequence>
<dbReference type="Proteomes" id="UP001501725">
    <property type="component" value="Unassembled WGS sequence"/>
</dbReference>
<dbReference type="SUPFAM" id="SSF51338">
    <property type="entry name" value="Composite domain of metallo-dependent hydrolases"/>
    <property type="match status" value="1"/>
</dbReference>
<dbReference type="InterPro" id="IPR006680">
    <property type="entry name" value="Amidohydro-rel"/>
</dbReference>
<dbReference type="PANTHER" id="PTHR43135:SF3">
    <property type="entry name" value="ALPHA-D-RIBOSE 1-METHYLPHOSPHONATE 5-TRIPHOSPHATE DIPHOSPHATASE"/>
    <property type="match status" value="1"/>
</dbReference>
<dbReference type="InterPro" id="IPR032466">
    <property type="entry name" value="Metal_Hydrolase"/>
</dbReference>
<dbReference type="RefSeq" id="WP_345253839.1">
    <property type="nucleotide sequence ID" value="NZ_BAABGY010000004.1"/>
</dbReference>
<feature type="chain" id="PRO_5045517060" evidence="1">
    <location>
        <begin position="19"/>
        <end position="571"/>
    </location>
</feature>
<name>A0ABP8GEU6_9BACT</name>
<dbReference type="InterPro" id="IPR051781">
    <property type="entry name" value="Metallo-dep_Hydrolase"/>
</dbReference>
<proteinExistence type="predicted"/>
<keyword evidence="5" id="KW-1185">Reference proteome</keyword>
<dbReference type="InterPro" id="IPR032710">
    <property type="entry name" value="NTF2-like_dom_sf"/>
</dbReference>
<reference evidence="5" key="1">
    <citation type="journal article" date="2019" name="Int. J. Syst. Evol. Microbiol.">
        <title>The Global Catalogue of Microorganisms (GCM) 10K type strain sequencing project: providing services to taxonomists for standard genome sequencing and annotation.</title>
        <authorList>
            <consortium name="The Broad Institute Genomics Platform"/>
            <consortium name="The Broad Institute Genome Sequencing Center for Infectious Disease"/>
            <person name="Wu L."/>
            <person name="Ma J."/>
        </authorList>
    </citation>
    <scope>NUCLEOTIDE SEQUENCE [LARGE SCALE GENOMIC DNA]</scope>
    <source>
        <strain evidence="5">JCM 17919</strain>
    </source>
</reference>
<evidence type="ECO:0000259" key="2">
    <source>
        <dbReference type="Pfam" id="PF01979"/>
    </source>
</evidence>
<dbReference type="InterPro" id="IPR011059">
    <property type="entry name" value="Metal-dep_hydrolase_composite"/>
</dbReference>
<comment type="caution">
    <text evidence="4">The sequence shown here is derived from an EMBL/GenBank/DDBJ whole genome shotgun (WGS) entry which is preliminary data.</text>
</comment>
<evidence type="ECO:0000313" key="5">
    <source>
        <dbReference type="Proteomes" id="UP001501725"/>
    </source>
</evidence>
<accession>A0ABP8GEU6</accession>
<keyword evidence="1" id="KW-0732">Signal</keyword>
<gene>
    <name evidence="4" type="ORF">GCM10023184_09750</name>
</gene>
<dbReference type="PANTHER" id="PTHR43135">
    <property type="entry name" value="ALPHA-D-RIBOSE 1-METHYLPHOSPHONATE 5-TRIPHOSPHATE DIPHOSPHATASE"/>
    <property type="match status" value="1"/>
</dbReference>
<organism evidence="4 5">
    <name type="scientific">Flaviaesturariibacter amylovorans</name>
    <dbReference type="NCBI Taxonomy" id="1084520"/>
    <lineage>
        <taxon>Bacteria</taxon>
        <taxon>Pseudomonadati</taxon>
        <taxon>Bacteroidota</taxon>
        <taxon>Chitinophagia</taxon>
        <taxon>Chitinophagales</taxon>
        <taxon>Chitinophagaceae</taxon>
        <taxon>Flaviaestuariibacter</taxon>
    </lineage>
</organism>
<feature type="domain" description="Amidohydrolase-related" evidence="2">
    <location>
        <begin position="71"/>
        <end position="443"/>
    </location>
</feature>
<dbReference type="Gene3D" id="3.20.20.140">
    <property type="entry name" value="Metal-dependent hydrolases"/>
    <property type="match status" value="2"/>
</dbReference>
<feature type="signal peptide" evidence="1">
    <location>
        <begin position="1"/>
        <end position="18"/>
    </location>
</feature>
<dbReference type="SUPFAM" id="SSF51556">
    <property type="entry name" value="Metallo-dependent hydrolases"/>
    <property type="match status" value="1"/>
</dbReference>
<dbReference type="Gene3D" id="3.10.450.50">
    <property type="match status" value="1"/>
</dbReference>
<evidence type="ECO:0000256" key="1">
    <source>
        <dbReference type="SAM" id="SignalP"/>
    </source>
</evidence>
<dbReference type="Pfam" id="PF01979">
    <property type="entry name" value="Amidohydro_1"/>
    <property type="match status" value="1"/>
</dbReference>
<dbReference type="Pfam" id="PF12680">
    <property type="entry name" value="SnoaL_2"/>
    <property type="match status" value="1"/>
</dbReference>
<protein>
    <submittedName>
        <fullName evidence="4">Amidohydrolase family protein</fullName>
    </submittedName>
</protein>
<dbReference type="Gene3D" id="2.30.40.10">
    <property type="entry name" value="Urease, subunit C, domain 1"/>
    <property type="match status" value="2"/>
</dbReference>
<dbReference type="SUPFAM" id="SSF54427">
    <property type="entry name" value="NTF2-like"/>
    <property type="match status" value="1"/>
</dbReference>
<evidence type="ECO:0000259" key="3">
    <source>
        <dbReference type="Pfam" id="PF12680"/>
    </source>
</evidence>
<feature type="domain" description="SnoaL-like" evidence="3">
    <location>
        <begin position="476"/>
        <end position="566"/>
    </location>
</feature>
<dbReference type="InterPro" id="IPR037401">
    <property type="entry name" value="SnoaL-like"/>
</dbReference>